<feature type="compositionally biased region" description="Polar residues" evidence="1">
    <location>
        <begin position="17"/>
        <end position="31"/>
    </location>
</feature>
<name>A0A212KD65_9BACT</name>
<gene>
    <name evidence="2" type="ORF">KM92DES2_12749</name>
</gene>
<sequence>MRILLRVCGKVPHKMSASGTSAPQTFHQQVCSAPHRNPARQESQGRGQGRGKYGKITEKTKGLQRPFAFNKSWFLVFAQVDLASSLTPSICRTGQAARFSGYGDPRRLLRLTDNEEQTMLEPLEGEASSARYSET</sequence>
<accession>A0A212KD65</accession>
<evidence type="ECO:0000256" key="1">
    <source>
        <dbReference type="SAM" id="MobiDB-lite"/>
    </source>
</evidence>
<proteinExistence type="predicted"/>
<dbReference type="AlphaFoldDB" id="A0A212KD65"/>
<dbReference type="EMBL" id="FLUP01000001">
    <property type="protein sequence ID" value="SBW09633.1"/>
    <property type="molecule type" value="Genomic_DNA"/>
</dbReference>
<reference evidence="2" key="1">
    <citation type="submission" date="2016-04" db="EMBL/GenBank/DDBJ databases">
        <authorList>
            <person name="Evans L.H."/>
            <person name="Alamgir A."/>
            <person name="Owens N."/>
            <person name="Weber N.D."/>
            <person name="Virtaneva K."/>
            <person name="Barbian K."/>
            <person name="Babar A."/>
            <person name="Rosenke K."/>
        </authorList>
    </citation>
    <scope>NUCLEOTIDE SEQUENCE</scope>
    <source>
        <strain evidence="2">92-2</strain>
    </source>
</reference>
<evidence type="ECO:0000313" key="2">
    <source>
        <dbReference type="EMBL" id="SBW09633.1"/>
    </source>
</evidence>
<feature type="region of interest" description="Disordered" evidence="1">
    <location>
        <begin position="114"/>
        <end position="135"/>
    </location>
</feature>
<protein>
    <submittedName>
        <fullName evidence="2">Uncharacterized protein</fullName>
    </submittedName>
</protein>
<organism evidence="2">
    <name type="scientific">uncultured Desulfovibrio sp</name>
    <dbReference type="NCBI Taxonomy" id="167968"/>
    <lineage>
        <taxon>Bacteria</taxon>
        <taxon>Pseudomonadati</taxon>
        <taxon>Thermodesulfobacteriota</taxon>
        <taxon>Desulfovibrionia</taxon>
        <taxon>Desulfovibrionales</taxon>
        <taxon>Desulfovibrionaceae</taxon>
        <taxon>Desulfovibrio</taxon>
        <taxon>environmental samples</taxon>
    </lineage>
</organism>
<feature type="region of interest" description="Disordered" evidence="1">
    <location>
        <begin position="13"/>
        <end position="57"/>
    </location>
</feature>